<organism evidence="2 3">
    <name type="scientific">Eumeta variegata</name>
    <name type="common">Bagworm moth</name>
    <name type="synonym">Eumeta japonica</name>
    <dbReference type="NCBI Taxonomy" id="151549"/>
    <lineage>
        <taxon>Eukaryota</taxon>
        <taxon>Metazoa</taxon>
        <taxon>Ecdysozoa</taxon>
        <taxon>Arthropoda</taxon>
        <taxon>Hexapoda</taxon>
        <taxon>Insecta</taxon>
        <taxon>Pterygota</taxon>
        <taxon>Neoptera</taxon>
        <taxon>Endopterygota</taxon>
        <taxon>Lepidoptera</taxon>
        <taxon>Glossata</taxon>
        <taxon>Ditrysia</taxon>
        <taxon>Tineoidea</taxon>
        <taxon>Psychidae</taxon>
        <taxon>Oiketicinae</taxon>
        <taxon>Eumeta</taxon>
    </lineage>
</organism>
<evidence type="ECO:0000259" key="1">
    <source>
        <dbReference type="Pfam" id="PF17906"/>
    </source>
</evidence>
<proteinExistence type="predicted"/>
<comment type="caution">
    <text evidence="2">The sequence shown here is derived from an EMBL/GenBank/DDBJ whole genome shotgun (WGS) entry which is preliminary data.</text>
</comment>
<dbReference type="AlphaFoldDB" id="A0A4C1YN68"/>
<dbReference type="OrthoDB" id="8056049at2759"/>
<evidence type="ECO:0000313" key="3">
    <source>
        <dbReference type="Proteomes" id="UP000299102"/>
    </source>
</evidence>
<sequence>MAQVVKQIWDAYEPNAVSVRIAQNWFKRFQSGSFDVKDEPRFSRPVKDKVDVILEKGPFAEAFNKLTVHPQKIVQMWWESQSVEYFEMLVDIFKSVIVYELMQPSLHAHRVTYA</sequence>
<dbReference type="Pfam" id="PF17906">
    <property type="entry name" value="HTH_48"/>
    <property type="match status" value="1"/>
</dbReference>
<reference evidence="2 3" key="1">
    <citation type="journal article" date="2019" name="Commun. Biol.">
        <title>The bagworm genome reveals a unique fibroin gene that provides high tensile strength.</title>
        <authorList>
            <person name="Kono N."/>
            <person name="Nakamura H."/>
            <person name="Ohtoshi R."/>
            <person name="Tomita M."/>
            <person name="Numata K."/>
            <person name="Arakawa K."/>
        </authorList>
    </citation>
    <scope>NUCLEOTIDE SEQUENCE [LARGE SCALE GENOMIC DNA]</scope>
</reference>
<keyword evidence="3" id="KW-1185">Reference proteome</keyword>
<accession>A0A4C1YN68</accession>
<evidence type="ECO:0000313" key="2">
    <source>
        <dbReference type="EMBL" id="GBP76334.1"/>
    </source>
</evidence>
<protein>
    <recommendedName>
        <fullName evidence="1">Mos1 transposase HTH domain-containing protein</fullName>
    </recommendedName>
</protein>
<gene>
    <name evidence="2" type="ORF">EVAR_49157_1</name>
</gene>
<dbReference type="InterPro" id="IPR041426">
    <property type="entry name" value="Mos1_HTH"/>
</dbReference>
<dbReference type="Proteomes" id="UP000299102">
    <property type="component" value="Unassembled WGS sequence"/>
</dbReference>
<feature type="domain" description="Mos1 transposase HTH" evidence="1">
    <location>
        <begin position="2"/>
        <end position="32"/>
    </location>
</feature>
<dbReference type="EMBL" id="BGZK01001287">
    <property type="protein sequence ID" value="GBP76334.1"/>
    <property type="molecule type" value="Genomic_DNA"/>
</dbReference>
<name>A0A4C1YN68_EUMVA</name>